<keyword evidence="1" id="KW-0347">Helicase</keyword>
<accession>A0ACC1JFU3</accession>
<organism evidence="1 2">
    <name type="scientific">Linderina macrospora</name>
    <dbReference type="NCBI Taxonomy" id="4868"/>
    <lineage>
        <taxon>Eukaryota</taxon>
        <taxon>Fungi</taxon>
        <taxon>Fungi incertae sedis</taxon>
        <taxon>Zoopagomycota</taxon>
        <taxon>Kickxellomycotina</taxon>
        <taxon>Kickxellomycetes</taxon>
        <taxon>Kickxellales</taxon>
        <taxon>Kickxellaceae</taxon>
        <taxon>Linderina</taxon>
    </lineage>
</organism>
<evidence type="ECO:0000313" key="2">
    <source>
        <dbReference type="Proteomes" id="UP001150603"/>
    </source>
</evidence>
<keyword evidence="1" id="KW-0378">Hydrolase</keyword>
<dbReference type="EMBL" id="JANBPW010000314">
    <property type="protein sequence ID" value="KAJ1949981.1"/>
    <property type="molecule type" value="Genomic_DNA"/>
</dbReference>
<gene>
    <name evidence="1" type="primary">INO80_1</name>
    <name evidence="1" type="ORF">FBU59_000896</name>
</gene>
<keyword evidence="1" id="KW-0067">ATP-binding</keyword>
<protein>
    <submittedName>
        <fullName evidence="1">DNA helicase ino80</fullName>
    </submittedName>
</protein>
<reference evidence="1" key="1">
    <citation type="submission" date="2022-07" db="EMBL/GenBank/DDBJ databases">
        <title>Phylogenomic reconstructions and comparative analyses of Kickxellomycotina fungi.</title>
        <authorList>
            <person name="Reynolds N.K."/>
            <person name="Stajich J.E."/>
            <person name="Barry K."/>
            <person name="Grigoriev I.V."/>
            <person name="Crous P."/>
            <person name="Smith M.E."/>
        </authorList>
    </citation>
    <scope>NUCLEOTIDE SEQUENCE</scope>
    <source>
        <strain evidence="1">NRRL 5244</strain>
    </source>
</reference>
<sequence>MSISQLVGSSAETAGGHAEYAHRSSSAFQRYASPPPPTSQYPIQEHEAYFDNYPGNIEVQARERQQQLEEDQQQQQYEQGQQRAQSQSRPPARPTEYDTGRSPDVPLAKRQSAWLAKQQQQQQGAIVVSDDDGAPALPRASAGKAAEPAAAFSDEDSQPLANRTASSLTLDQTKPPPAKRRRQSRAQPTRRRTSTSAGANAQSNNATGDDSTANSTKGTVRRKVGRKTRGPKKVELSSQYVYDEDADEDDPSMMEQNTAAFEGNGHVHRPGGDQEVAVPNAQEGDGEAAVTSSTTIHRSIENGDSSVDQHVQEYIQNVRRRNSRAIEKYEERSRQKYERMQEHIMRKYGPYLQRYGGQIDGSRTAQDEGYTQPLLQPREDEYDLMDGVREQVPGSRKRKNGSFHRSNGSQPTRRGQNGYAGENGDCDSPFAATQHVSMQMPMMGYFSPSRPASPAMANDRHGAEYDYGYRRNDSPMSELHAIEPQMTEEEIAQMHREDEARRQGDERKRMWAHIAVDYIPVAYRHMQANVVLRNGNMTKVAQQTQRDVRRYYAPPSSTKVIQLNPHQPTYAQKPPKELVTKARRSMREMLVFWKRHEKEEREMRKRAEKEAVERQRQEEEAREARRQARKLNFLITQTELYSHFIGDKISGGSKTDSGKPNGPSGPSTSFGELDFDEADEASIQAHAKLSAQNALAQQQEKTREFDAQRKEQLAEQQGEAADGNVASALDTMDFQQPETMSGAEVPQPHMLMCQLKEYQLKGLNWLANLYEQGINGILADEMGLGKTVQSISLLAYLAETHNIWGPFMVVAPASTLHNWQQELTRFVPEFKVLPYWGTQKDRKVLRKSLYNPQNLSRKDSAFHVLVTSYQLVVSDESYLNRVKWQYMVLDEAQAIKSSTSARWKTLLGFHCRNRLLLTGTPIQNSMQELWALLHFIMPTLFDSHEEFSEWFSRDIEAHAENRSVLNQHQLHRLHMILKPFMLRRNKRHVQHELGEKIEHLVPCDLTQRQKIMYRGLMSKISVPELLERVQNGGNGSKASKDDSDESLMNLVMQFRKVCSHPELFERAEVESPYLCGVFPTTGSLMREGDDLACSYAARSLLKLRLPKLIYRDSL</sequence>
<keyword evidence="2" id="KW-1185">Reference proteome</keyword>
<name>A0ACC1JFU3_9FUNG</name>
<comment type="caution">
    <text evidence="1">The sequence shown here is derived from an EMBL/GenBank/DDBJ whole genome shotgun (WGS) entry which is preliminary data.</text>
</comment>
<keyword evidence="1" id="KW-0547">Nucleotide-binding</keyword>
<evidence type="ECO:0000313" key="1">
    <source>
        <dbReference type="EMBL" id="KAJ1949981.1"/>
    </source>
</evidence>
<dbReference type="Proteomes" id="UP001150603">
    <property type="component" value="Unassembled WGS sequence"/>
</dbReference>
<proteinExistence type="predicted"/>
<feature type="non-terminal residue" evidence="1">
    <location>
        <position position="1114"/>
    </location>
</feature>